<dbReference type="RefSeq" id="WP_379708770.1">
    <property type="nucleotide sequence ID" value="NZ_JBHTBS010000001.1"/>
</dbReference>
<dbReference type="InterPro" id="IPR000700">
    <property type="entry name" value="PAS-assoc_C"/>
</dbReference>
<dbReference type="Proteomes" id="UP001596472">
    <property type="component" value="Unassembled WGS sequence"/>
</dbReference>
<dbReference type="InterPro" id="IPR000014">
    <property type="entry name" value="PAS"/>
</dbReference>
<dbReference type="Gene3D" id="3.60.40.10">
    <property type="entry name" value="PPM-type phosphatase domain"/>
    <property type="match status" value="1"/>
</dbReference>
<dbReference type="Pfam" id="PF08448">
    <property type="entry name" value="PAS_4"/>
    <property type="match status" value="1"/>
</dbReference>
<proteinExistence type="predicted"/>
<dbReference type="InterPro" id="IPR052016">
    <property type="entry name" value="Bact_Sigma-Reg"/>
</dbReference>
<accession>A0ABW2L124</accession>
<dbReference type="SMART" id="SM00331">
    <property type="entry name" value="PP2C_SIG"/>
    <property type="match status" value="1"/>
</dbReference>
<feature type="domain" description="PAS" evidence="2">
    <location>
        <begin position="12"/>
        <end position="83"/>
    </location>
</feature>
<dbReference type="SUPFAM" id="SSF55785">
    <property type="entry name" value="PYP-like sensor domain (PAS domain)"/>
    <property type="match status" value="1"/>
</dbReference>
<dbReference type="PANTHER" id="PTHR43156:SF2">
    <property type="entry name" value="STAGE II SPORULATION PROTEIN E"/>
    <property type="match status" value="1"/>
</dbReference>
<dbReference type="InterPro" id="IPR013656">
    <property type="entry name" value="PAS_4"/>
</dbReference>
<name>A0ABW2L124_9BACT</name>
<dbReference type="Pfam" id="PF07228">
    <property type="entry name" value="SpoIIE"/>
    <property type="match status" value="1"/>
</dbReference>
<dbReference type="CDD" id="cd00130">
    <property type="entry name" value="PAS"/>
    <property type="match status" value="1"/>
</dbReference>
<evidence type="ECO:0000313" key="4">
    <source>
        <dbReference type="EMBL" id="MFC7336046.1"/>
    </source>
</evidence>
<evidence type="ECO:0000259" key="3">
    <source>
        <dbReference type="PROSITE" id="PS50113"/>
    </source>
</evidence>
<dbReference type="InterPro" id="IPR001932">
    <property type="entry name" value="PPM-type_phosphatase-like_dom"/>
</dbReference>
<dbReference type="PANTHER" id="PTHR43156">
    <property type="entry name" value="STAGE II SPORULATION PROTEIN E-RELATED"/>
    <property type="match status" value="1"/>
</dbReference>
<evidence type="ECO:0000313" key="5">
    <source>
        <dbReference type="Proteomes" id="UP001596472"/>
    </source>
</evidence>
<dbReference type="PROSITE" id="PS50113">
    <property type="entry name" value="PAC"/>
    <property type="match status" value="1"/>
</dbReference>
<keyword evidence="1" id="KW-0378">Hydrolase</keyword>
<organism evidence="4 5">
    <name type="scientific">Haloferula chungangensis</name>
    <dbReference type="NCBI Taxonomy" id="1048331"/>
    <lineage>
        <taxon>Bacteria</taxon>
        <taxon>Pseudomonadati</taxon>
        <taxon>Verrucomicrobiota</taxon>
        <taxon>Verrucomicrobiia</taxon>
        <taxon>Verrucomicrobiales</taxon>
        <taxon>Verrucomicrobiaceae</taxon>
        <taxon>Haloferula</taxon>
    </lineage>
</organism>
<dbReference type="InterPro" id="IPR035965">
    <property type="entry name" value="PAS-like_dom_sf"/>
</dbReference>
<dbReference type="SMART" id="SM00091">
    <property type="entry name" value="PAS"/>
    <property type="match status" value="1"/>
</dbReference>
<evidence type="ECO:0000259" key="2">
    <source>
        <dbReference type="PROSITE" id="PS50112"/>
    </source>
</evidence>
<protein>
    <submittedName>
        <fullName evidence="4">SpoIIE family protein phosphatase</fullName>
    </submittedName>
</protein>
<keyword evidence="5" id="KW-1185">Reference proteome</keyword>
<dbReference type="InterPro" id="IPR036457">
    <property type="entry name" value="PPM-type-like_dom_sf"/>
</dbReference>
<evidence type="ECO:0000256" key="1">
    <source>
        <dbReference type="ARBA" id="ARBA00022801"/>
    </source>
</evidence>
<reference evidence="5" key="1">
    <citation type="journal article" date="2019" name="Int. J. Syst. Evol. Microbiol.">
        <title>The Global Catalogue of Microorganisms (GCM) 10K type strain sequencing project: providing services to taxonomists for standard genome sequencing and annotation.</title>
        <authorList>
            <consortium name="The Broad Institute Genomics Platform"/>
            <consortium name="The Broad Institute Genome Sequencing Center for Infectious Disease"/>
            <person name="Wu L."/>
            <person name="Ma J."/>
        </authorList>
    </citation>
    <scope>NUCLEOTIDE SEQUENCE [LARGE SCALE GENOMIC DNA]</scope>
    <source>
        <strain evidence="5">CGMCC 4.1467</strain>
    </source>
</reference>
<gene>
    <name evidence="4" type="ORF">ACFQY0_02560</name>
</gene>
<sequence length="407" mass="45102">MKKPEPSLELTQSGMLRQLMDHISDNIYFMDRDGRITLISQWGAKWLGFDSPEEVIGKTDFDLFSEEHALAASADEQRIIRTGAPVIGIEEKETWPDGRVTWVSTTKMPLRDDDGEIIGIFGISRDITAHKESELLISRMKEQMESELSRANKVQHSFLPAKQLNFPKMASERSGSIEVVHDYRPSGPVGGDFFCLLPFSDSKIGIFIADVMGHGVGAALTMSALNAMAQSKAARLSKPEEFLERLNRRLCEVISRDDDSEFITAFYLVIDTSDGSVTFATAGHHSPLIREPATGAVRELYERGEVRGPALMLVPNPAFVTGEARLTNGERILLYTDGLTEMPPEPGSGEELGSGGLRRIIEGLDQIELSTFVENITARVLYQSGAQRFEDDVCLIGIEYRGTEENI</sequence>
<dbReference type="NCBIfam" id="TIGR00229">
    <property type="entry name" value="sensory_box"/>
    <property type="match status" value="1"/>
</dbReference>
<comment type="caution">
    <text evidence="4">The sequence shown here is derived from an EMBL/GenBank/DDBJ whole genome shotgun (WGS) entry which is preliminary data.</text>
</comment>
<dbReference type="EMBL" id="JBHTBS010000001">
    <property type="protein sequence ID" value="MFC7336046.1"/>
    <property type="molecule type" value="Genomic_DNA"/>
</dbReference>
<dbReference type="Gene3D" id="3.30.450.20">
    <property type="entry name" value="PAS domain"/>
    <property type="match status" value="1"/>
</dbReference>
<feature type="domain" description="PAC" evidence="3">
    <location>
        <begin position="87"/>
        <end position="139"/>
    </location>
</feature>
<dbReference type="PROSITE" id="PS50112">
    <property type="entry name" value="PAS"/>
    <property type="match status" value="1"/>
</dbReference>